<proteinExistence type="predicted"/>
<dbReference type="InterPro" id="IPR000182">
    <property type="entry name" value="GNAT_dom"/>
</dbReference>
<keyword evidence="5" id="KW-1185">Reference proteome</keyword>
<dbReference type="InterPro" id="IPR050680">
    <property type="entry name" value="YpeA/RimI_acetyltransf"/>
</dbReference>
<dbReference type="InterPro" id="IPR016181">
    <property type="entry name" value="Acyl_CoA_acyltransferase"/>
</dbReference>
<reference evidence="4 5" key="1">
    <citation type="submission" date="2024-06" db="EMBL/GenBank/DDBJ databases">
        <title>Genomic Encyclopedia of Type Strains, Phase IV (KMG-IV): sequencing the most valuable type-strain genomes for metagenomic binning, comparative biology and taxonomic classification.</title>
        <authorList>
            <person name="Goeker M."/>
        </authorList>
    </citation>
    <scope>NUCLEOTIDE SEQUENCE [LARGE SCALE GENOMIC DNA]</scope>
    <source>
        <strain evidence="4 5">DSM 19730</strain>
    </source>
</reference>
<dbReference type="CDD" id="cd04301">
    <property type="entry name" value="NAT_SF"/>
    <property type="match status" value="1"/>
</dbReference>
<dbReference type="EMBL" id="JBEPMN010000012">
    <property type="protein sequence ID" value="MET3662570.1"/>
    <property type="molecule type" value="Genomic_DNA"/>
</dbReference>
<dbReference type="PROSITE" id="PS51186">
    <property type="entry name" value="GNAT"/>
    <property type="match status" value="1"/>
</dbReference>
<organism evidence="4 5">
    <name type="scientific">Aquamicrobium ahrensii</name>
    <dbReference type="NCBI Taxonomy" id="469551"/>
    <lineage>
        <taxon>Bacteria</taxon>
        <taxon>Pseudomonadati</taxon>
        <taxon>Pseudomonadota</taxon>
        <taxon>Alphaproteobacteria</taxon>
        <taxon>Hyphomicrobiales</taxon>
        <taxon>Phyllobacteriaceae</taxon>
        <taxon>Aquamicrobium</taxon>
    </lineage>
</organism>
<dbReference type="SUPFAM" id="SSF55729">
    <property type="entry name" value="Acyl-CoA N-acyltransferases (Nat)"/>
    <property type="match status" value="1"/>
</dbReference>
<keyword evidence="1" id="KW-0808">Transferase</keyword>
<name>A0ABV2KNB2_9HYPH</name>
<evidence type="ECO:0000313" key="5">
    <source>
        <dbReference type="Proteomes" id="UP001549143"/>
    </source>
</evidence>
<accession>A0ABV2KNB2</accession>
<gene>
    <name evidence="4" type="ORF">ABID44_002908</name>
</gene>
<dbReference type="InterPro" id="IPR056935">
    <property type="entry name" value="Rv0428c-like_C"/>
</dbReference>
<dbReference type="Proteomes" id="UP001549143">
    <property type="component" value="Unassembled WGS sequence"/>
</dbReference>
<evidence type="ECO:0000256" key="1">
    <source>
        <dbReference type="ARBA" id="ARBA00022679"/>
    </source>
</evidence>
<sequence>MLIHPSEQLAAVRRFEAAGFRAWPAAAVHYDGTWVIRLTAGHPAKRLNSVNPLDPGDVADIPERVARAARRFYSYGRPLTFRVSPLSGPELLDWFDAEGWARFDESLVMRLPLAQAPVDEAIDQIPLKDIGRFVSAALNVQGADPSLRAGLSEIIGAIQPETGLFAMERGDEPLATMICVHDSDLVGLFEVATHAAQRRQGHGRKLLLSALKWARLRGARQAWLQVEAANEPAVALYRSFGFTEVYHYHYRRPPGA</sequence>
<keyword evidence="2" id="KW-0012">Acyltransferase</keyword>
<protein>
    <submittedName>
        <fullName evidence="4">Ribosomal protein S18 acetylase RimI-like enzyme</fullName>
    </submittedName>
</protein>
<evidence type="ECO:0000259" key="3">
    <source>
        <dbReference type="PROSITE" id="PS51186"/>
    </source>
</evidence>
<dbReference type="Gene3D" id="3.40.630.30">
    <property type="match status" value="1"/>
</dbReference>
<feature type="domain" description="N-acetyltransferase" evidence="3">
    <location>
        <begin position="120"/>
        <end position="256"/>
    </location>
</feature>
<evidence type="ECO:0000313" key="4">
    <source>
        <dbReference type="EMBL" id="MET3662570.1"/>
    </source>
</evidence>
<comment type="caution">
    <text evidence="4">The sequence shown here is derived from an EMBL/GenBank/DDBJ whole genome shotgun (WGS) entry which is preliminary data.</text>
</comment>
<dbReference type="PANTHER" id="PTHR43420">
    <property type="entry name" value="ACETYLTRANSFERASE"/>
    <property type="match status" value="1"/>
</dbReference>
<dbReference type="PANTHER" id="PTHR43420:SF44">
    <property type="entry name" value="ACETYLTRANSFERASE YPEA"/>
    <property type="match status" value="1"/>
</dbReference>
<dbReference type="RefSeq" id="WP_354152418.1">
    <property type="nucleotide sequence ID" value="NZ_JBEPMN010000012.1"/>
</dbReference>
<evidence type="ECO:0000256" key="2">
    <source>
        <dbReference type="ARBA" id="ARBA00023315"/>
    </source>
</evidence>
<dbReference type="Pfam" id="PF24553">
    <property type="entry name" value="Rv0428c_C"/>
    <property type="match status" value="1"/>
</dbReference>